<comment type="caution">
    <text evidence="1">The sequence shown here is derived from an EMBL/GenBank/DDBJ whole genome shotgun (WGS) entry which is preliminary data.</text>
</comment>
<protein>
    <submittedName>
        <fullName evidence="1">Uncharacterized protein</fullName>
    </submittedName>
</protein>
<dbReference type="Proteomes" id="UP000255283">
    <property type="component" value="Unassembled WGS sequence"/>
</dbReference>
<evidence type="ECO:0000313" key="2">
    <source>
        <dbReference type="Proteomes" id="UP000255283"/>
    </source>
</evidence>
<organism evidence="1 2">
    <name type="scientific">Segatella buccae</name>
    <dbReference type="NCBI Taxonomy" id="28126"/>
    <lineage>
        <taxon>Bacteria</taxon>
        <taxon>Pseudomonadati</taxon>
        <taxon>Bacteroidota</taxon>
        <taxon>Bacteroidia</taxon>
        <taxon>Bacteroidales</taxon>
        <taxon>Prevotellaceae</taxon>
        <taxon>Segatella</taxon>
    </lineage>
</organism>
<evidence type="ECO:0000313" key="1">
    <source>
        <dbReference type="EMBL" id="SUB79816.1"/>
    </source>
</evidence>
<dbReference type="EMBL" id="UGTJ01000001">
    <property type="protein sequence ID" value="SUB79816.1"/>
    <property type="molecule type" value="Genomic_DNA"/>
</dbReference>
<name>A0AAQ1UGU7_9BACT</name>
<dbReference type="RefSeq" id="WP_371829281.1">
    <property type="nucleotide sequence ID" value="NZ_DBFWLE010000017.1"/>
</dbReference>
<gene>
    <name evidence="1" type="ORF">NCTC13063_01087</name>
</gene>
<sequence length="124" mass="14654">MFYSIIQRKRDECFSRENYPIKSLLSYIESKGMMRDAHIEAIKTYLFLKIECGNKPLWRLFDCTSADSSSPWHSDSEIPIDRLGYVRKNGIDTKFFWDGTITSNNTPFRLKIRNIYGNETYIAY</sequence>
<dbReference type="AlphaFoldDB" id="A0AAQ1UGU7"/>
<reference evidence="1 2" key="1">
    <citation type="submission" date="2018-06" db="EMBL/GenBank/DDBJ databases">
        <authorList>
            <consortium name="Pathogen Informatics"/>
            <person name="Doyle S."/>
        </authorList>
    </citation>
    <scope>NUCLEOTIDE SEQUENCE [LARGE SCALE GENOMIC DNA]</scope>
    <source>
        <strain evidence="1 2">NCTC13063</strain>
    </source>
</reference>
<proteinExistence type="predicted"/>
<accession>A0AAQ1UGU7</accession>